<dbReference type="GO" id="GO:0005737">
    <property type="term" value="C:cytoplasm"/>
    <property type="evidence" value="ECO:0007669"/>
    <property type="project" value="UniProtKB-SubCell"/>
</dbReference>
<comment type="subcellular location">
    <subcellularLocation>
        <location evidence="1">Cytoplasm</location>
    </subcellularLocation>
</comment>
<dbReference type="SMART" id="SM00184">
    <property type="entry name" value="RING"/>
    <property type="match status" value="1"/>
</dbReference>
<keyword evidence="2" id="KW-0963">Cytoplasm</keyword>
<evidence type="ECO:0000256" key="5">
    <source>
        <dbReference type="ARBA" id="ARBA00022833"/>
    </source>
</evidence>
<feature type="region of interest" description="Disordered" evidence="7">
    <location>
        <begin position="292"/>
        <end position="317"/>
    </location>
</feature>
<evidence type="ECO:0000256" key="1">
    <source>
        <dbReference type="ARBA" id="ARBA00004496"/>
    </source>
</evidence>
<evidence type="ECO:0000256" key="4">
    <source>
        <dbReference type="ARBA" id="ARBA00022771"/>
    </source>
</evidence>
<dbReference type="EMBL" id="BPWL01000008">
    <property type="protein sequence ID" value="GJJ13241.1"/>
    <property type="molecule type" value="Genomic_DNA"/>
</dbReference>
<reference evidence="9" key="1">
    <citation type="submission" date="2021-10" db="EMBL/GenBank/DDBJ databases">
        <title>De novo Genome Assembly of Clathrus columnatus (Basidiomycota, Fungi) Using Illumina and Nanopore Sequence Data.</title>
        <authorList>
            <person name="Ogiso-Tanaka E."/>
            <person name="Itagaki H."/>
            <person name="Hosoya T."/>
            <person name="Hosaka K."/>
        </authorList>
    </citation>
    <scope>NUCLEOTIDE SEQUENCE</scope>
    <source>
        <strain evidence="9">MO-923</strain>
    </source>
</reference>
<feature type="region of interest" description="Disordered" evidence="7">
    <location>
        <begin position="528"/>
        <end position="555"/>
    </location>
</feature>
<feature type="domain" description="RING-type" evidence="8">
    <location>
        <begin position="49"/>
        <end position="92"/>
    </location>
</feature>
<dbReference type="AlphaFoldDB" id="A0AAV5AJX4"/>
<dbReference type="InterPro" id="IPR001841">
    <property type="entry name" value="Znf_RING"/>
</dbReference>
<evidence type="ECO:0000313" key="9">
    <source>
        <dbReference type="EMBL" id="GJJ13241.1"/>
    </source>
</evidence>
<dbReference type="InterPro" id="IPR017907">
    <property type="entry name" value="Znf_RING_CS"/>
</dbReference>
<evidence type="ECO:0000313" key="10">
    <source>
        <dbReference type="Proteomes" id="UP001050691"/>
    </source>
</evidence>
<dbReference type="GO" id="GO:0000976">
    <property type="term" value="F:transcription cis-regulatory region binding"/>
    <property type="evidence" value="ECO:0007669"/>
    <property type="project" value="TreeGrafter"/>
</dbReference>
<dbReference type="PROSITE" id="PS50089">
    <property type="entry name" value="ZF_RING_2"/>
    <property type="match status" value="1"/>
</dbReference>
<proteinExistence type="predicted"/>
<dbReference type="Gene3D" id="3.30.40.10">
    <property type="entry name" value="Zinc/RING finger domain, C3HC4 (zinc finger)"/>
    <property type="match status" value="1"/>
</dbReference>
<dbReference type="InterPro" id="IPR018957">
    <property type="entry name" value="Znf_C3HC4_RING-type"/>
</dbReference>
<feature type="region of interest" description="Disordered" evidence="7">
    <location>
        <begin position="457"/>
        <end position="486"/>
    </location>
</feature>
<evidence type="ECO:0000256" key="7">
    <source>
        <dbReference type="SAM" id="MobiDB-lite"/>
    </source>
</evidence>
<dbReference type="SUPFAM" id="SSF57850">
    <property type="entry name" value="RING/U-box"/>
    <property type="match status" value="1"/>
</dbReference>
<keyword evidence="3" id="KW-0479">Metal-binding</keyword>
<dbReference type="PROSITE" id="PS00518">
    <property type="entry name" value="ZF_RING_1"/>
    <property type="match status" value="1"/>
</dbReference>
<accession>A0AAV5AJX4</accession>
<dbReference type="InterPro" id="IPR039739">
    <property type="entry name" value="MAG2/RNF10"/>
</dbReference>
<feature type="compositionally biased region" description="Basic and acidic residues" evidence="7">
    <location>
        <begin position="421"/>
        <end position="436"/>
    </location>
</feature>
<feature type="region of interest" description="Disordered" evidence="7">
    <location>
        <begin position="413"/>
        <end position="436"/>
    </location>
</feature>
<organism evidence="9 10">
    <name type="scientific">Clathrus columnatus</name>
    <dbReference type="NCBI Taxonomy" id="1419009"/>
    <lineage>
        <taxon>Eukaryota</taxon>
        <taxon>Fungi</taxon>
        <taxon>Dikarya</taxon>
        <taxon>Basidiomycota</taxon>
        <taxon>Agaricomycotina</taxon>
        <taxon>Agaricomycetes</taxon>
        <taxon>Phallomycetidae</taxon>
        <taxon>Phallales</taxon>
        <taxon>Clathraceae</taxon>
        <taxon>Clathrus</taxon>
    </lineage>
</organism>
<dbReference type="Proteomes" id="UP001050691">
    <property type="component" value="Unassembled WGS sequence"/>
</dbReference>
<dbReference type="Pfam" id="PF00097">
    <property type="entry name" value="zf-C3HC4"/>
    <property type="match status" value="1"/>
</dbReference>
<dbReference type="CDD" id="cd16536">
    <property type="entry name" value="RING-HC_RNF10"/>
    <property type="match status" value="1"/>
</dbReference>
<dbReference type="PANTHER" id="PTHR12983:SF9">
    <property type="entry name" value="E3 UBIQUITIN-PROTEIN LIGASE RNF10"/>
    <property type="match status" value="1"/>
</dbReference>
<name>A0AAV5AJX4_9AGAM</name>
<comment type="caution">
    <text evidence="9">The sequence shown here is derived from an EMBL/GenBank/DDBJ whole genome shotgun (WGS) entry which is preliminary data.</text>
</comment>
<keyword evidence="10" id="KW-1185">Reference proteome</keyword>
<dbReference type="GO" id="GO:0008270">
    <property type="term" value="F:zinc ion binding"/>
    <property type="evidence" value="ECO:0007669"/>
    <property type="project" value="UniProtKB-KW"/>
</dbReference>
<keyword evidence="4 6" id="KW-0863">Zinc-finger</keyword>
<sequence length="555" mass="62301">MKPSGDYTVHFSDPDIFFQWQDVLQVLIPRSSAITSSSASHAEEGLTSCPICLSPPTAPRMTKCGHVFCYPCILHYLNTSDIADKWIRCPICFDSINEKQLKSVKWFDNRSSTRSGHVNTASSVSELDFSSTTTNNRKSLWMRLMQRPQITTLALPRSATWPSGILSPHQAPFHFLPDVFTFSRFMLATPGYLLADIEQDLRELDSERNLLSSMKDELGIVFVEAAERKIHSQLEIARAMDTEVLRQAITKVQQDLDGLLKREEKVKTSQNSLYETEVPSDSQVPEELLSLAHSGFHPPGGTQHGAQRHQPRQPNASTTDYFYYQSASGSPIFLHPLDTRILLSHFNSYAAFPNELIVEVEAFSEGSVNEDLRKRCKYLALPEGADVIFVEANLEPVVGVDALKNFEAALNTRRSRRKEKAKRDDRAKLRAEEKEKERIYGNASQYALLNSTLPTSVTVPDDFAPARPTEPTRVENESLTQTDRISGAWGSRSFASALSSSHPSSTAAKEERIAEDEWDLDVAWHDMQQRSGRKRGRNQKLVILSGGASGARQRR</sequence>
<evidence type="ECO:0000256" key="3">
    <source>
        <dbReference type="ARBA" id="ARBA00022723"/>
    </source>
</evidence>
<dbReference type="GO" id="GO:0045944">
    <property type="term" value="P:positive regulation of transcription by RNA polymerase II"/>
    <property type="evidence" value="ECO:0007669"/>
    <property type="project" value="TreeGrafter"/>
</dbReference>
<protein>
    <recommendedName>
        <fullName evidence="8">RING-type domain-containing protein</fullName>
    </recommendedName>
</protein>
<dbReference type="PANTHER" id="PTHR12983">
    <property type="entry name" value="RING FINGER 10 FAMILY MEMBER"/>
    <property type="match status" value="1"/>
</dbReference>
<evidence type="ECO:0000259" key="8">
    <source>
        <dbReference type="PROSITE" id="PS50089"/>
    </source>
</evidence>
<evidence type="ECO:0000256" key="6">
    <source>
        <dbReference type="PROSITE-ProRule" id="PRU00175"/>
    </source>
</evidence>
<evidence type="ECO:0000256" key="2">
    <source>
        <dbReference type="ARBA" id="ARBA00022490"/>
    </source>
</evidence>
<gene>
    <name evidence="9" type="ORF">Clacol_007492</name>
</gene>
<dbReference type="InterPro" id="IPR013083">
    <property type="entry name" value="Znf_RING/FYVE/PHD"/>
</dbReference>
<keyword evidence="5" id="KW-0862">Zinc</keyword>